<sequence>MSSVLHSLVLLEAVAEHGEIAAKRLSREARLPLPTTYHLLRTPVHDGYLRRERGAFRLGPAVPGCPAGCRGPSRA</sequence>
<evidence type="ECO:0000313" key="2">
    <source>
        <dbReference type="EMBL" id="MEU7070382.1"/>
    </source>
</evidence>
<dbReference type="Proteomes" id="UP001551329">
    <property type="component" value="Unassembled WGS sequence"/>
</dbReference>
<keyword evidence="3" id="KW-1185">Reference proteome</keyword>
<comment type="caution">
    <text evidence="2">The sequence shown here is derived from an EMBL/GenBank/DDBJ whole genome shotgun (WGS) entry which is preliminary data.</text>
</comment>
<dbReference type="RefSeq" id="WP_358474405.1">
    <property type="nucleotide sequence ID" value="NZ_JBEZAE010000004.1"/>
</dbReference>
<gene>
    <name evidence="2" type="ORF">AB0A88_09580</name>
</gene>
<reference evidence="2 3" key="1">
    <citation type="submission" date="2024-06" db="EMBL/GenBank/DDBJ databases">
        <title>The Natural Products Discovery Center: Release of the First 8490 Sequenced Strains for Exploring Actinobacteria Biosynthetic Diversity.</title>
        <authorList>
            <person name="Kalkreuter E."/>
            <person name="Kautsar S.A."/>
            <person name="Yang D."/>
            <person name="Bader C.D."/>
            <person name="Teijaro C.N."/>
            <person name="Fluegel L."/>
            <person name="Davis C.M."/>
            <person name="Simpson J.R."/>
            <person name="Lauterbach L."/>
            <person name="Steele A.D."/>
            <person name="Gui C."/>
            <person name="Meng S."/>
            <person name="Li G."/>
            <person name="Viehrig K."/>
            <person name="Ye F."/>
            <person name="Su P."/>
            <person name="Kiefer A.F."/>
            <person name="Nichols A."/>
            <person name="Cepeda A.J."/>
            <person name="Yan W."/>
            <person name="Fan B."/>
            <person name="Jiang Y."/>
            <person name="Adhikari A."/>
            <person name="Zheng C.-J."/>
            <person name="Schuster L."/>
            <person name="Cowan T.M."/>
            <person name="Smanski M.J."/>
            <person name="Chevrette M.G."/>
            <person name="De Carvalho L.P.S."/>
            <person name="Shen B."/>
        </authorList>
    </citation>
    <scope>NUCLEOTIDE SEQUENCE [LARGE SCALE GENOMIC DNA]</scope>
    <source>
        <strain evidence="2 3">NPDC045974</strain>
    </source>
</reference>
<dbReference type="Pfam" id="PF09339">
    <property type="entry name" value="HTH_IclR"/>
    <property type="match status" value="1"/>
</dbReference>
<accession>A0ABV3C6I5</accession>
<proteinExistence type="predicted"/>
<feature type="domain" description="HTH iclR-type" evidence="1">
    <location>
        <begin position="1"/>
        <end position="60"/>
    </location>
</feature>
<organism evidence="2 3">
    <name type="scientific">Streptomyces narbonensis</name>
    <dbReference type="NCBI Taxonomy" id="67333"/>
    <lineage>
        <taxon>Bacteria</taxon>
        <taxon>Bacillati</taxon>
        <taxon>Actinomycetota</taxon>
        <taxon>Actinomycetes</taxon>
        <taxon>Kitasatosporales</taxon>
        <taxon>Streptomycetaceae</taxon>
        <taxon>Streptomyces</taxon>
    </lineage>
</organism>
<dbReference type="EMBL" id="JBEZAE010000004">
    <property type="protein sequence ID" value="MEU7070382.1"/>
    <property type="molecule type" value="Genomic_DNA"/>
</dbReference>
<dbReference type="Gene3D" id="1.10.10.10">
    <property type="entry name" value="Winged helix-like DNA-binding domain superfamily/Winged helix DNA-binding domain"/>
    <property type="match status" value="1"/>
</dbReference>
<dbReference type="InterPro" id="IPR005471">
    <property type="entry name" value="Tscrpt_reg_IclR_N"/>
</dbReference>
<dbReference type="SUPFAM" id="SSF46785">
    <property type="entry name" value="Winged helix' DNA-binding domain"/>
    <property type="match status" value="1"/>
</dbReference>
<evidence type="ECO:0000259" key="1">
    <source>
        <dbReference type="PROSITE" id="PS51077"/>
    </source>
</evidence>
<dbReference type="InterPro" id="IPR036388">
    <property type="entry name" value="WH-like_DNA-bd_sf"/>
</dbReference>
<dbReference type="PROSITE" id="PS51077">
    <property type="entry name" value="HTH_ICLR"/>
    <property type="match status" value="1"/>
</dbReference>
<protein>
    <submittedName>
        <fullName evidence="2">Helix-turn-helix domain-containing protein</fullName>
    </submittedName>
</protein>
<dbReference type="InterPro" id="IPR036390">
    <property type="entry name" value="WH_DNA-bd_sf"/>
</dbReference>
<name>A0ABV3C6I5_9ACTN</name>
<evidence type="ECO:0000313" key="3">
    <source>
        <dbReference type="Proteomes" id="UP001551329"/>
    </source>
</evidence>